<dbReference type="Gene3D" id="3.40.630.30">
    <property type="match status" value="1"/>
</dbReference>
<dbReference type="InterPro" id="IPR016181">
    <property type="entry name" value="Acyl_CoA_acyltransferase"/>
</dbReference>
<reference evidence="5 6" key="1">
    <citation type="submission" date="2014-09" db="EMBL/GenBank/DDBJ databases">
        <title>Draft genome sequence of Streptomyces natalensis ATCC 27448, producer of the antifungal pimaricin.</title>
        <authorList>
            <person name="Mendes M.V."/>
            <person name="Beites T."/>
            <person name="Pires S."/>
            <person name="Santos C.L."/>
            <person name="Moradas-Ferreira P."/>
        </authorList>
    </citation>
    <scope>NUCLEOTIDE SEQUENCE [LARGE SCALE GENOMIC DNA]</scope>
    <source>
        <strain evidence="5 6">ATCC 27448</strain>
    </source>
</reference>
<keyword evidence="1 5" id="KW-0808">Transferase</keyword>
<evidence type="ECO:0000259" key="4">
    <source>
        <dbReference type="PROSITE" id="PS51186"/>
    </source>
</evidence>
<name>A0A0D7CRI7_9ACTN</name>
<feature type="domain" description="N-acetyltransferase" evidence="4">
    <location>
        <begin position="10"/>
        <end position="192"/>
    </location>
</feature>
<keyword evidence="2" id="KW-0012">Acyltransferase</keyword>
<dbReference type="InterPro" id="IPR000182">
    <property type="entry name" value="GNAT_dom"/>
</dbReference>
<evidence type="ECO:0000313" key="6">
    <source>
        <dbReference type="Proteomes" id="UP000032458"/>
    </source>
</evidence>
<dbReference type="GO" id="GO:0005737">
    <property type="term" value="C:cytoplasm"/>
    <property type="evidence" value="ECO:0007669"/>
    <property type="project" value="TreeGrafter"/>
</dbReference>
<dbReference type="SUPFAM" id="SSF55729">
    <property type="entry name" value="Acyl-CoA N-acyltransferases (Nat)"/>
    <property type="match status" value="1"/>
</dbReference>
<evidence type="ECO:0000313" key="5">
    <source>
        <dbReference type="EMBL" id="KIZ18844.1"/>
    </source>
</evidence>
<dbReference type="EMBL" id="JRKI01000008">
    <property type="protein sequence ID" value="KIZ18844.1"/>
    <property type="molecule type" value="Genomic_DNA"/>
</dbReference>
<evidence type="ECO:0000256" key="2">
    <source>
        <dbReference type="ARBA" id="ARBA00023315"/>
    </source>
</evidence>
<comment type="similarity">
    <text evidence="3">Belongs to the acetyltransferase family. RimJ subfamily.</text>
</comment>
<evidence type="ECO:0000256" key="3">
    <source>
        <dbReference type="ARBA" id="ARBA00038502"/>
    </source>
</evidence>
<accession>A0A0D7CRI7</accession>
<protein>
    <submittedName>
        <fullName evidence="5">GCN5 family acetyltransferase</fullName>
    </submittedName>
</protein>
<dbReference type="InterPro" id="IPR051531">
    <property type="entry name" value="N-acetyltransferase"/>
</dbReference>
<dbReference type="PANTHER" id="PTHR43792">
    <property type="entry name" value="GNAT FAMILY, PUTATIVE (AFU_ORTHOLOGUE AFUA_3G00765)-RELATED-RELATED"/>
    <property type="match status" value="1"/>
</dbReference>
<sequence length="192" mass="20710">MTRGTGAPRVRIEEWTADDIDLLHRLNTPVMTEHLGGPETEAQVAARHARYLALDGTGQMFRVVLAADGTEPAAETGTGAADGDSAGRAGETVVGSVGYWELTWRGERAYETGWGVLPEFQGRGIAAAAAREVIAVARAEGRHRALYAFPSVAHAASNAVCRKAGFGFQEECEIEYPKGRRMRANNWRVELG</sequence>
<evidence type="ECO:0000256" key="1">
    <source>
        <dbReference type="ARBA" id="ARBA00022679"/>
    </source>
</evidence>
<comment type="caution">
    <text evidence="5">The sequence shown here is derived from an EMBL/GenBank/DDBJ whole genome shotgun (WGS) entry which is preliminary data.</text>
</comment>
<dbReference type="GO" id="GO:0008999">
    <property type="term" value="F:protein-N-terminal-alanine acetyltransferase activity"/>
    <property type="evidence" value="ECO:0007669"/>
    <property type="project" value="TreeGrafter"/>
</dbReference>
<dbReference type="Proteomes" id="UP000032458">
    <property type="component" value="Unassembled WGS sequence"/>
</dbReference>
<dbReference type="RefSeq" id="WP_030067507.1">
    <property type="nucleotide sequence ID" value="NZ_JRKI01000008.1"/>
</dbReference>
<keyword evidence="6" id="KW-1185">Reference proteome</keyword>
<dbReference type="Pfam" id="PF13302">
    <property type="entry name" value="Acetyltransf_3"/>
    <property type="match status" value="1"/>
</dbReference>
<organism evidence="5 6">
    <name type="scientific">Streptomyces natalensis ATCC 27448</name>
    <dbReference type="NCBI Taxonomy" id="1240678"/>
    <lineage>
        <taxon>Bacteria</taxon>
        <taxon>Bacillati</taxon>
        <taxon>Actinomycetota</taxon>
        <taxon>Actinomycetes</taxon>
        <taxon>Kitasatosporales</taxon>
        <taxon>Streptomycetaceae</taxon>
        <taxon>Streptomyces</taxon>
    </lineage>
</organism>
<dbReference type="AlphaFoldDB" id="A0A0D7CRI7"/>
<dbReference type="PROSITE" id="PS51186">
    <property type="entry name" value="GNAT"/>
    <property type="match status" value="1"/>
</dbReference>
<dbReference type="PATRIC" id="fig|1240678.4.peg.1300"/>
<proteinExistence type="inferred from homology"/>
<dbReference type="PANTHER" id="PTHR43792:SF8">
    <property type="entry name" value="[RIBOSOMAL PROTEIN US5]-ALANINE N-ACETYLTRANSFERASE"/>
    <property type="match status" value="1"/>
</dbReference>
<gene>
    <name evidence="5" type="ORF">SNA_06190</name>
</gene>